<evidence type="ECO:0000256" key="4">
    <source>
        <dbReference type="ARBA" id="ARBA00022771"/>
    </source>
</evidence>
<dbReference type="GO" id="GO:0000978">
    <property type="term" value="F:RNA polymerase II cis-regulatory region sequence-specific DNA binding"/>
    <property type="evidence" value="ECO:0007669"/>
    <property type="project" value="TreeGrafter"/>
</dbReference>
<dbReference type="FunFam" id="3.30.160.60:FF:000448">
    <property type="entry name" value="RE1-silencing transcription factor A"/>
    <property type="match status" value="1"/>
</dbReference>
<dbReference type="FunFam" id="3.30.160.60:FF:000614">
    <property type="entry name" value="Zinc finger protein 142"/>
    <property type="match status" value="1"/>
</dbReference>
<dbReference type="Proteomes" id="UP000828390">
    <property type="component" value="Unassembled WGS sequence"/>
</dbReference>
<comment type="subcellular location">
    <subcellularLocation>
        <location evidence="1">Nucleus</location>
    </subcellularLocation>
</comment>
<evidence type="ECO:0000256" key="3">
    <source>
        <dbReference type="ARBA" id="ARBA00022737"/>
    </source>
</evidence>
<dbReference type="Gene3D" id="3.30.160.60">
    <property type="entry name" value="Classic Zinc Finger"/>
    <property type="match status" value="2"/>
</dbReference>
<evidence type="ECO:0000313" key="11">
    <source>
        <dbReference type="Proteomes" id="UP000828390"/>
    </source>
</evidence>
<keyword evidence="6" id="KW-0238">DNA-binding</keyword>
<keyword evidence="2" id="KW-0479">Metal-binding</keyword>
<evidence type="ECO:0000256" key="7">
    <source>
        <dbReference type="ARBA" id="ARBA00023242"/>
    </source>
</evidence>
<dbReference type="InterPro" id="IPR050589">
    <property type="entry name" value="Ikaros_C2H2-ZF"/>
</dbReference>
<gene>
    <name evidence="10" type="ORF">DPMN_085049</name>
</gene>
<dbReference type="GO" id="GO:0005634">
    <property type="term" value="C:nucleus"/>
    <property type="evidence" value="ECO:0007669"/>
    <property type="project" value="UniProtKB-SubCell"/>
</dbReference>
<accession>A0A9D3YEB2</accession>
<dbReference type="Pfam" id="PF00096">
    <property type="entry name" value="zf-C2H2"/>
    <property type="match status" value="1"/>
</dbReference>
<dbReference type="SUPFAM" id="SSF57667">
    <property type="entry name" value="beta-beta-alpha zinc fingers"/>
    <property type="match status" value="1"/>
</dbReference>
<dbReference type="PANTHER" id="PTHR24404:SF114">
    <property type="entry name" value="KLUMPFUSS, ISOFORM B-RELATED"/>
    <property type="match status" value="1"/>
</dbReference>
<name>A0A9D3YEB2_DREPO</name>
<evidence type="ECO:0000256" key="8">
    <source>
        <dbReference type="PROSITE-ProRule" id="PRU00042"/>
    </source>
</evidence>
<reference evidence="10" key="1">
    <citation type="journal article" date="2019" name="bioRxiv">
        <title>The Genome of the Zebra Mussel, Dreissena polymorpha: A Resource for Invasive Species Research.</title>
        <authorList>
            <person name="McCartney M.A."/>
            <person name="Auch B."/>
            <person name="Kono T."/>
            <person name="Mallez S."/>
            <person name="Zhang Y."/>
            <person name="Obille A."/>
            <person name="Becker A."/>
            <person name="Abrahante J.E."/>
            <person name="Garbe J."/>
            <person name="Badalamenti J.P."/>
            <person name="Herman A."/>
            <person name="Mangelson H."/>
            <person name="Liachko I."/>
            <person name="Sullivan S."/>
            <person name="Sone E.D."/>
            <person name="Koren S."/>
            <person name="Silverstein K.A.T."/>
            <person name="Beckman K.B."/>
            <person name="Gohl D.M."/>
        </authorList>
    </citation>
    <scope>NUCLEOTIDE SEQUENCE</scope>
    <source>
        <strain evidence="10">Duluth1</strain>
        <tissue evidence="10">Whole animal</tissue>
    </source>
</reference>
<reference evidence="10" key="2">
    <citation type="submission" date="2020-11" db="EMBL/GenBank/DDBJ databases">
        <authorList>
            <person name="McCartney M.A."/>
            <person name="Auch B."/>
            <person name="Kono T."/>
            <person name="Mallez S."/>
            <person name="Becker A."/>
            <person name="Gohl D.M."/>
            <person name="Silverstein K.A.T."/>
            <person name="Koren S."/>
            <person name="Bechman K.B."/>
            <person name="Herman A."/>
            <person name="Abrahante J.E."/>
            <person name="Garbe J."/>
        </authorList>
    </citation>
    <scope>NUCLEOTIDE SEQUENCE</scope>
    <source>
        <strain evidence="10">Duluth1</strain>
        <tissue evidence="10">Whole animal</tissue>
    </source>
</reference>
<dbReference type="InterPro" id="IPR013087">
    <property type="entry name" value="Znf_C2H2_type"/>
</dbReference>
<keyword evidence="7" id="KW-0539">Nucleus</keyword>
<dbReference type="PANTHER" id="PTHR24404">
    <property type="entry name" value="ZINC FINGER PROTEIN"/>
    <property type="match status" value="1"/>
</dbReference>
<evidence type="ECO:0000256" key="5">
    <source>
        <dbReference type="ARBA" id="ARBA00022833"/>
    </source>
</evidence>
<keyword evidence="11" id="KW-1185">Reference proteome</keyword>
<comment type="caution">
    <text evidence="10">The sequence shown here is derived from an EMBL/GenBank/DDBJ whole genome shotgun (WGS) entry which is preliminary data.</text>
</comment>
<keyword evidence="5" id="KW-0862">Zinc</keyword>
<dbReference type="GO" id="GO:0006357">
    <property type="term" value="P:regulation of transcription by RNA polymerase II"/>
    <property type="evidence" value="ECO:0007669"/>
    <property type="project" value="TreeGrafter"/>
</dbReference>
<keyword evidence="3" id="KW-0677">Repeat</keyword>
<dbReference type="GO" id="GO:0003700">
    <property type="term" value="F:DNA-binding transcription factor activity"/>
    <property type="evidence" value="ECO:0007669"/>
    <property type="project" value="TreeGrafter"/>
</dbReference>
<keyword evidence="4 8" id="KW-0863">Zinc-finger</keyword>
<sequence length="91" mass="10593">MFTFFCSGIHPYSCDQCTFTCVQRYQLKSHMRTHTKEKPYKCTMCSYAAAWNMQLKEHTKAHSRSTALACRECGVVLKNRHTLHPREEGTC</sequence>
<evidence type="ECO:0000256" key="1">
    <source>
        <dbReference type="ARBA" id="ARBA00004123"/>
    </source>
</evidence>
<dbReference type="AlphaFoldDB" id="A0A9D3YEB2"/>
<evidence type="ECO:0000313" key="10">
    <source>
        <dbReference type="EMBL" id="KAH3697546.1"/>
    </source>
</evidence>
<evidence type="ECO:0000256" key="2">
    <source>
        <dbReference type="ARBA" id="ARBA00022723"/>
    </source>
</evidence>
<dbReference type="PROSITE" id="PS00028">
    <property type="entry name" value="ZINC_FINGER_C2H2_1"/>
    <property type="match status" value="1"/>
</dbReference>
<evidence type="ECO:0000256" key="6">
    <source>
        <dbReference type="ARBA" id="ARBA00023125"/>
    </source>
</evidence>
<evidence type="ECO:0000259" key="9">
    <source>
        <dbReference type="PROSITE" id="PS50157"/>
    </source>
</evidence>
<protein>
    <recommendedName>
        <fullName evidence="9">C2H2-type domain-containing protein</fullName>
    </recommendedName>
</protein>
<dbReference type="PROSITE" id="PS50157">
    <property type="entry name" value="ZINC_FINGER_C2H2_2"/>
    <property type="match status" value="2"/>
</dbReference>
<dbReference type="GO" id="GO:0008270">
    <property type="term" value="F:zinc ion binding"/>
    <property type="evidence" value="ECO:0007669"/>
    <property type="project" value="UniProtKB-KW"/>
</dbReference>
<dbReference type="SMART" id="SM00355">
    <property type="entry name" value="ZnF_C2H2"/>
    <property type="match status" value="2"/>
</dbReference>
<dbReference type="InterPro" id="IPR036236">
    <property type="entry name" value="Znf_C2H2_sf"/>
</dbReference>
<dbReference type="EMBL" id="JAIWYP010000016">
    <property type="protein sequence ID" value="KAH3697546.1"/>
    <property type="molecule type" value="Genomic_DNA"/>
</dbReference>
<proteinExistence type="predicted"/>
<feature type="domain" description="C2H2-type" evidence="9">
    <location>
        <begin position="12"/>
        <end position="39"/>
    </location>
</feature>
<feature type="domain" description="C2H2-type" evidence="9">
    <location>
        <begin position="40"/>
        <end position="67"/>
    </location>
</feature>
<organism evidence="10 11">
    <name type="scientific">Dreissena polymorpha</name>
    <name type="common">Zebra mussel</name>
    <name type="synonym">Mytilus polymorpha</name>
    <dbReference type="NCBI Taxonomy" id="45954"/>
    <lineage>
        <taxon>Eukaryota</taxon>
        <taxon>Metazoa</taxon>
        <taxon>Spiralia</taxon>
        <taxon>Lophotrochozoa</taxon>
        <taxon>Mollusca</taxon>
        <taxon>Bivalvia</taxon>
        <taxon>Autobranchia</taxon>
        <taxon>Heteroconchia</taxon>
        <taxon>Euheterodonta</taxon>
        <taxon>Imparidentia</taxon>
        <taxon>Neoheterodontei</taxon>
        <taxon>Myida</taxon>
        <taxon>Dreissenoidea</taxon>
        <taxon>Dreissenidae</taxon>
        <taxon>Dreissena</taxon>
    </lineage>
</organism>